<evidence type="ECO:0000256" key="1">
    <source>
        <dbReference type="SAM" id="Phobius"/>
    </source>
</evidence>
<name>A0A6N4RBU9_BLAVI</name>
<organism evidence="2 3">
    <name type="scientific">Blastochloris viridis</name>
    <name type="common">Rhodopseudomonas viridis</name>
    <dbReference type="NCBI Taxonomy" id="1079"/>
    <lineage>
        <taxon>Bacteria</taxon>
        <taxon>Pseudomonadati</taxon>
        <taxon>Pseudomonadota</taxon>
        <taxon>Alphaproteobacteria</taxon>
        <taxon>Hyphomicrobiales</taxon>
        <taxon>Blastochloridaceae</taxon>
        <taxon>Blastochloris</taxon>
    </lineage>
</organism>
<gene>
    <name evidence="2" type="ORF">DI628_06460</name>
</gene>
<accession>A0A6N4RBU9</accession>
<reference evidence="2 3" key="1">
    <citation type="journal article" date="2017" name="Nat. Commun.">
        <title>In situ click chemistry generation of cyclooxygenase-2 inhibitors.</title>
        <authorList>
            <person name="Bhardwaj A."/>
            <person name="Kaur J."/>
            <person name="Wuest M."/>
            <person name="Wuest F."/>
        </authorList>
    </citation>
    <scope>NUCLEOTIDE SEQUENCE [LARGE SCALE GENOMIC DNA]</scope>
    <source>
        <strain evidence="2">S2_018_000_R2_106</strain>
    </source>
</reference>
<evidence type="ECO:0000313" key="2">
    <source>
        <dbReference type="EMBL" id="TKW60540.1"/>
    </source>
</evidence>
<evidence type="ECO:0000313" key="3">
    <source>
        <dbReference type="Proteomes" id="UP000320948"/>
    </source>
</evidence>
<keyword evidence="1" id="KW-0812">Transmembrane</keyword>
<comment type="caution">
    <text evidence="2">The sequence shown here is derived from an EMBL/GenBank/DDBJ whole genome shotgun (WGS) entry which is preliminary data.</text>
</comment>
<dbReference type="Proteomes" id="UP000320948">
    <property type="component" value="Unassembled WGS sequence"/>
</dbReference>
<proteinExistence type="predicted"/>
<protein>
    <submittedName>
        <fullName evidence="2">Uncharacterized protein</fullName>
    </submittedName>
</protein>
<dbReference type="EMBL" id="VAFM01000002">
    <property type="protein sequence ID" value="TKW60540.1"/>
    <property type="molecule type" value="Genomic_DNA"/>
</dbReference>
<feature type="transmembrane region" description="Helical" evidence="1">
    <location>
        <begin position="20"/>
        <end position="41"/>
    </location>
</feature>
<sequence length="60" mass="5992">MIPSGISRGPSGRNTGGFPLPLMIAAGVGAVLLIVFGWVVLTMGSAPATETVTADVPVKL</sequence>
<keyword evidence="1" id="KW-0472">Membrane</keyword>
<keyword evidence="1" id="KW-1133">Transmembrane helix</keyword>
<dbReference type="AlphaFoldDB" id="A0A6N4RBU9"/>